<proteinExistence type="predicted"/>
<organism evidence="1 2">
    <name type="scientific">Diacronema lutheri</name>
    <name type="common">Unicellular marine alga</name>
    <name type="synonym">Monochrysis lutheri</name>
    <dbReference type="NCBI Taxonomy" id="2081491"/>
    <lineage>
        <taxon>Eukaryota</taxon>
        <taxon>Haptista</taxon>
        <taxon>Haptophyta</taxon>
        <taxon>Pavlovophyceae</taxon>
        <taxon>Pavlovales</taxon>
        <taxon>Pavlovaceae</taxon>
        <taxon>Diacronema</taxon>
    </lineage>
</organism>
<accession>A0A8J6C436</accession>
<sequence>MAPEQAQPEAAGAILRLNTVATAVPIDNPFVIAESRPPRRALEAATAAATAAVDSGAARPSRPPPKYTLEETDTLVGSVVNDDVLKAYLIQVRQSSGRAFKPNAQLAKWTTFAGVIKESHPSWSRDGQSMKKKWESLKERFLQGPGNAHAHLFRLSKKARTTGAGNMDTFRYLGEFSDMYGTVPNWRPAARCSSATGVKNLANAPAPTARLLPSVEEDRDGQSADEQWIEYIPTNNSSPCAAMPRAAAGAAGGSSEMRARPAAGAAQRGGMLGAPHVTGGVAGKGSGVVAAVAGSSKPAAHASKRRTELETEAAAADRKRVAALDAKAARAENAVRASGSVYIYPDEEIGKVFSRLDDVFAAASARRLAASMTLYRELFDRLAPAQPPPAANGGTKLARLSKQIRAYYQIGADKSHIDVVAEVERAEGIVPADGATFLARAALIVRNIADIESRQLGETQG</sequence>
<evidence type="ECO:0000313" key="2">
    <source>
        <dbReference type="Proteomes" id="UP000751190"/>
    </source>
</evidence>
<name>A0A8J6C436_DIALT</name>
<dbReference type="EMBL" id="JAGTXO010000037">
    <property type="protein sequence ID" value="KAG8459864.1"/>
    <property type="molecule type" value="Genomic_DNA"/>
</dbReference>
<reference evidence="1" key="1">
    <citation type="submission" date="2021-05" db="EMBL/GenBank/DDBJ databases">
        <title>The genome of the haptophyte Pavlova lutheri (Diacronema luteri, Pavlovales) - a model for lipid biosynthesis in eukaryotic algae.</title>
        <authorList>
            <person name="Hulatt C.J."/>
            <person name="Posewitz M.C."/>
        </authorList>
    </citation>
    <scope>NUCLEOTIDE SEQUENCE</scope>
    <source>
        <strain evidence="1">NIVA-4/92</strain>
    </source>
</reference>
<evidence type="ECO:0008006" key="3">
    <source>
        <dbReference type="Google" id="ProtNLM"/>
    </source>
</evidence>
<dbReference type="AlphaFoldDB" id="A0A8J6C436"/>
<comment type="caution">
    <text evidence="1">The sequence shown here is derived from an EMBL/GenBank/DDBJ whole genome shotgun (WGS) entry which is preliminary data.</text>
</comment>
<evidence type="ECO:0000313" key="1">
    <source>
        <dbReference type="EMBL" id="KAG8459864.1"/>
    </source>
</evidence>
<gene>
    <name evidence="1" type="ORF">KFE25_014427</name>
</gene>
<protein>
    <recommendedName>
        <fullName evidence="3">Myb/SANT-like domain-containing protein</fullName>
    </recommendedName>
</protein>
<keyword evidence="2" id="KW-1185">Reference proteome</keyword>
<dbReference type="Proteomes" id="UP000751190">
    <property type="component" value="Unassembled WGS sequence"/>
</dbReference>